<dbReference type="AlphaFoldDB" id="A0A9P6ZZT7"/>
<dbReference type="PANTHER" id="PTHR46383">
    <property type="entry name" value="ASPARTATE AMINOTRANSFERASE"/>
    <property type="match status" value="1"/>
</dbReference>
<evidence type="ECO:0000259" key="6">
    <source>
        <dbReference type="Pfam" id="PF00155"/>
    </source>
</evidence>
<accession>A0A9P6ZZT7</accession>
<comment type="caution">
    <text evidence="7">The sequence shown here is derived from an EMBL/GenBank/DDBJ whole genome shotgun (WGS) entry which is preliminary data.</text>
</comment>
<dbReference type="Gene3D" id="3.40.640.10">
    <property type="entry name" value="Type I PLP-dependent aspartate aminotransferase-like (Major domain)"/>
    <property type="match status" value="1"/>
</dbReference>
<comment type="cofactor">
    <cofactor evidence="1">
        <name>pyridoxal 5'-phosphate</name>
        <dbReference type="ChEBI" id="CHEBI:597326"/>
    </cofactor>
</comment>
<evidence type="ECO:0000313" key="7">
    <source>
        <dbReference type="EMBL" id="KAG1779783.1"/>
    </source>
</evidence>
<dbReference type="PANTHER" id="PTHR46383:SF1">
    <property type="entry name" value="ASPARTATE AMINOTRANSFERASE"/>
    <property type="match status" value="1"/>
</dbReference>
<dbReference type="Pfam" id="PF00155">
    <property type="entry name" value="Aminotran_1_2"/>
    <property type="match status" value="1"/>
</dbReference>
<proteinExistence type="inferred from homology"/>
<dbReference type="GO" id="GO:0008483">
    <property type="term" value="F:transaminase activity"/>
    <property type="evidence" value="ECO:0007669"/>
    <property type="project" value="UniProtKB-KW"/>
</dbReference>
<dbReference type="EMBL" id="JABBWD010000011">
    <property type="protein sequence ID" value="KAG1779783.1"/>
    <property type="molecule type" value="Genomic_DNA"/>
</dbReference>
<evidence type="ECO:0000256" key="1">
    <source>
        <dbReference type="ARBA" id="ARBA00001933"/>
    </source>
</evidence>
<keyword evidence="5" id="KW-0663">Pyridoxal phosphate</keyword>
<reference evidence="7" key="1">
    <citation type="journal article" date="2020" name="New Phytol.">
        <title>Comparative genomics reveals dynamic genome evolution in host specialist ectomycorrhizal fungi.</title>
        <authorList>
            <person name="Lofgren L.A."/>
            <person name="Nguyen N.H."/>
            <person name="Vilgalys R."/>
            <person name="Ruytinx J."/>
            <person name="Liao H.L."/>
            <person name="Branco S."/>
            <person name="Kuo A."/>
            <person name="LaButti K."/>
            <person name="Lipzen A."/>
            <person name="Andreopoulos W."/>
            <person name="Pangilinan J."/>
            <person name="Riley R."/>
            <person name="Hundley H."/>
            <person name="Na H."/>
            <person name="Barry K."/>
            <person name="Grigoriev I.V."/>
            <person name="Stajich J.E."/>
            <person name="Kennedy P.G."/>
        </authorList>
    </citation>
    <scope>NUCLEOTIDE SEQUENCE</scope>
    <source>
        <strain evidence="7">DOB743</strain>
    </source>
</reference>
<dbReference type="OrthoDB" id="2108at2759"/>
<dbReference type="Proteomes" id="UP000714275">
    <property type="component" value="Unassembled WGS sequence"/>
</dbReference>
<dbReference type="InterPro" id="IPR050596">
    <property type="entry name" value="AspAT/PAT-like"/>
</dbReference>
<organism evidence="7 8">
    <name type="scientific">Suillus placidus</name>
    <dbReference type="NCBI Taxonomy" id="48579"/>
    <lineage>
        <taxon>Eukaryota</taxon>
        <taxon>Fungi</taxon>
        <taxon>Dikarya</taxon>
        <taxon>Basidiomycota</taxon>
        <taxon>Agaricomycotina</taxon>
        <taxon>Agaricomycetes</taxon>
        <taxon>Agaricomycetidae</taxon>
        <taxon>Boletales</taxon>
        <taxon>Suillineae</taxon>
        <taxon>Suillaceae</taxon>
        <taxon>Suillus</taxon>
    </lineage>
</organism>
<protein>
    <recommendedName>
        <fullName evidence="6">Aminotransferase class I/classII large domain-containing protein</fullName>
    </recommendedName>
</protein>
<keyword evidence="3" id="KW-0032">Aminotransferase</keyword>
<evidence type="ECO:0000256" key="4">
    <source>
        <dbReference type="ARBA" id="ARBA00022679"/>
    </source>
</evidence>
<dbReference type="InterPro" id="IPR015421">
    <property type="entry name" value="PyrdxlP-dep_Trfase_major"/>
</dbReference>
<evidence type="ECO:0000256" key="5">
    <source>
        <dbReference type="ARBA" id="ARBA00022898"/>
    </source>
</evidence>
<dbReference type="GO" id="GO:0030170">
    <property type="term" value="F:pyridoxal phosphate binding"/>
    <property type="evidence" value="ECO:0007669"/>
    <property type="project" value="InterPro"/>
</dbReference>
<dbReference type="InterPro" id="IPR015424">
    <property type="entry name" value="PyrdxlP-dep_Trfase"/>
</dbReference>
<dbReference type="InterPro" id="IPR004839">
    <property type="entry name" value="Aminotransferase_I/II_large"/>
</dbReference>
<name>A0A9P6ZZT7_9AGAM</name>
<dbReference type="SUPFAM" id="SSF53383">
    <property type="entry name" value="PLP-dependent transferases"/>
    <property type="match status" value="1"/>
</dbReference>
<feature type="domain" description="Aminotransferase class I/classII large" evidence="6">
    <location>
        <begin position="2"/>
        <end position="195"/>
    </location>
</feature>
<evidence type="ECO:0000313" key="8">
    <source>
        <dbReference type="Proteomes" id="UP000714275"/>
    </source>
</evidence>
<sequence>MIILDEFYSWYIYPNSEKDIRKSIFSAKYLEDVNGDPVVIIDGLTKNWCLPVGVSARPSGPRTSLAHFRNWVHSLMGVRIILQHAALPLLEPGHVKIEKVGWLLDIAMEQADAKQMALQRHFKAKRDHLLKHLHALHLDVDVSPQAMFYVRLNLEKLPPLNNGLTFFDKLLKEQTIVIPGNLFNSPCHHYMRLSFGPIFLMPTCLAVAIIQLIASSTSLLQPASEGSVTHFNKALLSMPGAELF</sequence>
<keyword evidence="8" id="KW-1185">Reference proteome</keyword>
<evidence type="ECO:0000256" key="3">
    <source>
        <dbReference type="ARBA" id="ARBA00022576"/>
    </source>
</evidence>
<comment type="similarity">
    <text evidence="2">Belongs to the class-I pyridoxal-phosphate-dependent aminotransferase family.</text>
</comment>
<dbReference type="GO" id="GO:0006520">
    <property type="term" value="P:amino acid metabolic process"/>
    <property type="evidence" value="ECO:0007669"/>
    <property type="project" value="InterPro"/>
</dbReference>
<keyword evidence="4" id="KW-0808">Transferase</keyword>
<evidence type="ECO:0000256" key="2">
    <source>
        <dbReference type="ARBA" id="ARBA00007441"/>
    </source>
</evidence>
<gene>
    <name evidence="7" type="ORF">EV702DRAFT_1043669</name>
</gene>